<protein>
    <submittedName>
        <fullName evidence="4">ThiF family adenylyltransferase</fullName>
    </submittedName>
</protein>
<dbReference type="Gene3D" id="3.40.50.720">
    <property type="entry name" value="NAD(P)-binding Rossmann-like Domain"/>
    <property type="match status" value="1"/>
</dbReference>
<dbReference type="NCBIfam" id="NF004804">
    <property type="entry name" value="PRK06153.1-3"/>
    <property type="match status" value="1"/>
</dbReference>
<feature type="compositionally biased region" description="Basic residues" evidence="1">
    <location>
        <begin position="1"/>
        <end position="12"/>
    </location>
</feature>
<dbReference type="AlphaFoldDB" id="A0A4Q9KAT8"/>
<dbReference type="InterPro" id="IPR046741">
    <property type="entry name" value="DUF6791"/>
</dbReference>
<evidence type="ECO:0000256" key="1">
    <source>
        <dbReference type="SAM" id="MobiDB-lite"/>
    </source>
</evidence>
<dbReference type="InterPro" id="IPR035985">
    <property type="entry name" value="Ubiquitin-activating_enz"/>
</dbReference>
<keyword evidence="4" id="KW-0548">Nucleotidyltransferase</keyword>
<feature type="compositionally biased region" description="Low complexity" evidence="1">
    <location>
        <begin position="32"/>
        <end position="48"/>
    </location>
</feature>
<proteinExistence type="predicted"/>
<feature type="compositionally biased region" description="Low complexity" evidence="1">
    <location>
        <begin position="78"/>
        <end position="93"/>
    </location>
</feature>
<dbReference type="EMBL" id="SDMQ01000019">
    <property type="protein sequence ID" value="TBT82678.1"/>
    <property type="molecule type" value="Genomic_DNA"/>
</dbReference>
<dbReference type="GO" id="GO:0016779">
    <property type="term" value="F:nucleotidyltransferase activity"/>
    <property type="evidence" value="ECO:0007669"/>
    <property type="project" value="UniProtKB-KW"/>
</dbReference>
<evidence type="ECO:0000259" key="3">
    <source>
        <dbReference type="Pfam" id="PF20590"/>
    </source>
</evidence>
<dbReference type="Pfam" id="PF20590">
    <property type="entry name" value="DUF6791"/>
    <property type="match status" value="1"/>
</dbReference>
<sequence>MRLRRLPGRRDHKGPADTRIDVCSVRNARRTSCLTTPTATPPSSSTRGRGLGPTTRSATNRSWRWPTPTTPPTPTSPTPSGTAEATTATAPGHSLPPRPSPSRREWSSMSSAPFAREPDLQRLVQEGYRLSLDNNWLIVHHVPYVTATHTVAYGQLAYPVTYSGDRILPQCAHELWLVGDQPHSASGQPLILASTNPREIRPGLSANYMLSSKPMPEGVYPDQYAKVTEYVRILSHEALALDPTVTATPGPDWDGDAPQDDVFVYPDTATSRAALGRLNALFRGLKIGIVGLGGTGGYVLDQVAKTPVAQIRLIDGDRFENHNAFRAPGAARLATLQAHPFKVEYFAELYGHMRRAIQPHAEYLQSTNLNLLDGLDFVFLCSDDPHGKTAIITYLEGHQTGFIDVGMGIEEVDGRLTGLLRTTTSTPDHRDHVHLLDRIPQGAGGGEDYGRNIQIADLNALNALMAVIRWKRHLGFYAGDREGFCTYSIYTNEISNEDFA</sequence>
<dbReference type="SUPFAM" id="SSF69572">
    <property type="entry name" value="Activating enzymes of the ubiquitin-like proteins"/>
    <property type="match status" value="1"/>
</dbReference>
<reference evidence="4 5" key="1">
    <citation type="submission" date="2019-01" db="EMBL/GenBank/DDBJ databases">
        <title>Lactibacter flavus gen. nov., sp. nov., a novel bacterium of the family Propionibacteriaceae isolated from raw milk and dairy products.</title>
        <authorList>
            <person name="Huptas C."/>
            <person name="Wenning M."/>
            <person name="Breitenwieser F."/>
            <person name="Doll E."/>
            <person name="Von Neubeck M."/>
            <person name="Busse H.-J."/>
            <person name="Scherer S."/>
        </authorList>
    </citation>
    <scope>NUCLEOTIDE SEQUENCE [LARGE SCALE GENOMIC DNA]</scope>
    <source>
        <strain evidence="4 5">KCTC 33808</strain>
    </source>
</reference>
<dbReference type="OrthoDB" id="8773615at2"/>
<feature type="domain" description="DUF6791" evidence="3">
    <location>
        <begin position="118"/>
        <end position="268"/>
    </location>
</feature>
<dbReference type="Proteomes" id="UP000292373">
    <property type="component" value="Unassembled WGS sequence"/>
</dbReference>
<accession>A0A4Q9KAT8</accession>
<dbReference type="NCBIfam" id="NF004805">
    <property type="entry name" value="PRK06153.1-4"/>
    <property type="match status" value="1"/>
</dbReference>
<name>A0A4Q9KAT8_9ACTN</name>
<feature type="region of interest" description="Disordered" evidence="1">
    <location>
        <begin position="1"/>
        <end position="20"/>
    </location>
</feature>
<keyword evidence="5" id="KW-1185">Reference proteome</keyword>
<keyword evidence="4" id="KW-0808">Transferase</keyword>
<dbReference type="InterPro" id="IPR000594">
    <property type="entry name" value="ThiF_NAD_FAD-bd"/>
</dbReference>
<gene>
    <name evidence="4" type="ORF">ET989_13930</name>
</gene>
<feature type="region of interest" description="Disordered" evidence="1">
    <location>
        <begin position="32"/>
        <end position="113"/>
    </location>
</feature>
<organism evidence="4 5">
    <name type="scientific">Propioniciclava sinopodophylli</name>
    <dbReference type="NCBI Taxonomy" id="1837344"/>
    <lineage>
        <taxon>Bacteria</taxon>
        <taxon>Bacillati</taxon>
        <taxon>Actinomycetota</taxon>
        <taxon>Actinomycetes</taxon>
        <taxon>Propionibacteriales</taxon>
        <taxon>Propionibacteriaceae</taxon>
        <taxon>Propioniciclava</taxon>
    </lineage>
</organism>
<evidence type="ECO:0000259" key="2">
    <source>
        <dbReference type="Pfam" id="PF00899"/>
    </source>
</evidence>
<dbReference type="GO" id="GO:0008641">
    <property type="term" value="F:ubiquitin-like modifier activating enzyme activity"/>
    <property type="evidence" value="ECO:0007669"/>
    <property type="project" value="InterPro"/>
</dbReference>
<evidence type="ECO:0000313" key="4">
    <source>
        <dbReference type="EMBL" id="TBT82678.1"/>
    </source>
</evidence>
<evidence type="ECO:0000313" key="5">
    <source>
        <dbReference type="Proteomes" id="UP000292373"/>
    </source>
</evidence>
<dbReference type="Pfam" id="PF00899">
    <property type="entry name" value="ThiF"/>
    <property type="match status" value="1"/>
</dbReference>
<feature type="domain" description="THIF-type NAD/FAD binding fold" evidence="2">
    <location>
        <begin position="285"/>
        <end position="407"/>
    </location>
</feature>
<feature type="compositionally biased region" description="Pro residues" evidence="1">
    <location>
        <begin position="68"/>
        <end position="77"/>
    </location>
</feature>
<comment type="caution">
    <text evidence="4">The sequence shown here is derived from an EMBL/GenBank/DDBJ whole genome shotgun (WGS) entry which is preliminary data.</text>
</comment>